<evidence type="ECO:0000256" key="3">
    <source>
        <dbReference type="ARBA" id="ARBA00008766"/>
    </source>
</evidence>
<dbReference type="InterPro" id="IPR007865">
    <property type="entry name" value="Aminopep_P_N"/>
</dbReference>
<dbReference type="Proteomes" id="UP000580856">
    <property type="component" value="Unassembled WGS sequence"/>
</dbReference>
<comment type="cofactor">
    <cofactor evidence="2">
        <name>Mn(2+)</name>
        <dbReference type="ChEBI" id="CHEBI:29035"/>
    </cofactor>
</comment>
<dbReference type="Gene3D" id="3.90.230.10">
    <property type="entry name" value="Creatinase/methionine aminopeptidase superfamily"/>
    <property type="match status" value="1"/>
</dbReference>
<evidence type="ECO:0000256" key="7">
    <source>
        <dbReference type="ARBA" id="ARBA00023211"/>
    </source>
</evidence>
<dbReference type="SUPFAM" id="SSF53092">
    <property type="entry name" value="Creatinase/prolidase N-terminal domain"/>
    <property type="match status" value="1"/>
</dbReference>
<gene>
    <name evidence="9" type="ORF">GGQ74_000444</name>
</gene>
<dbReference type="EMBL" id="JAATJA010000001">
    <property type="protein sequence ID" value="NJB66804.1"/>
    <property type="molecule type" value="Genomic_DNA"/>
</dbReference>
<feature type="domain" description="Aminopeptidase P N-terminal" evidence="8">
    <location>
        <begin position="2"/>
        <end position="134"/>
    </location>
</feature>
<dbReference type="SMART" id="SM01011">
    <property type="entry name" value="AMP_N"/>
    <property type="match status" value="1"/>
</dbReference>
<evidence type="ECO:0000256" key="4">
    <source>
        <dbReference type="ARBA" id="ARBA00012574"/>
    </source>
</evidence>
<accession>A0A846QNK6</accession>
<dbReference type="PANTHER" id="PTHR43226">
    <property type="entry name" value="XAA-PRO AMINOPEPTIDASE 3"/>
    <property type="match status" value="1"/>
</dbReference>
<sequence length="462" mass="50168">MFAPEIHAARRRALLESGLSGIAVFPGNVEAPMNYLDNCYPFRQDSTFLYYFGHDLPGLWGTVDFDAGECALWGEDATMDDIIWSGPVPSVAERAARVGAERHGSLAGLADFVREAQRQGRAVHFLPQYRAENRERLEALTGIPAARQAEGVSRELSVAVVDQRSVKAPEEVVELEKAQVVSYDMYAAAMRMARLGVPEREIAGAMIGVVARSGAIPSFPLILSVHGETLHIRSHANILEAGNLLLIDSGAESPEHYASDITRVIPVGGRFDARQKSLYSILHDAQVAACAACRPGVTYRELHLATARRIAEGLTALGIMKGNPAEAVEAGAHALFMPHGLGHMMGLDVHDMENIGENLVGYGDELTRSSQFGLSALRLARTLRPGFVMTVEPGIYFIPALVAKWRAEGRNEAFIDYAEVEKYLDYGGMRLEDDVLVTDDGARVLGPGIPKSIADIEAFMAD</sequence>
<dbReference type="EC" id="3.4.11.9" evidence="4"/>
<dbReference type="InterPro" id="IPR052433">
    <property type="entry name" value="X-Pro_dipept-like"/>
</dbReference>
<dbReference type="RefSeq" id="WP_167939909.1">
    <property type="nucleotide sequence ID" value="NZ_JAATJA010000001.1"/>
</dbReference>
<evidence type="ECO:0000256" key="2">
    <source>
        <dbReference type="ARBA" id="ARBA00001936"/>
    </source>
</evidence>
<comment type="caution">
    <text evidence="9">The sequence shown here is derived from an EMBL/GenBank/DDBJ whole genome shotgun (WGS) entry which is preliminary data.</text>
</comment>
<keyword evidence="5" id="KW-0479">Metal-binding</keyword>
<reference evidence="9 10" key="1">
    <citation type="submission" date="2020-03" db="EMBL/GenBank/DDBJ databases">
        <title>Genomic Encyclopedia of Type Strains, Phase IV (KMG-IV): sequencing the most valuable type-strain genomes for metagenomic binning, comparative biology and taxonomic classification.</title>
        <authorList>
            <person name="Goeker M."/>
        </authorList>
    </citation>
    <scope>NUCLEOTIDE SEQUENCE [LARGE SCALE GENOMIC DNA]</scope>
    <source>
        <strain evidence="9 10">DSM 24233</strain>
    </source>
</reference>
<keyword evidence="6 9" id="KW-0378">Hydrolase</keyword>
<dbReference type="Pfam" id="PF05195">
    <property type="entry name" value="AMP_N"/>
    <property type="match status" value="1"/>
</dbReference>
<dbReference type="Pfam" id="PF00557">
    <property type="entry name" value="Peptidase_M24"/>
    <property type="match status" value="1"/>
</dbReference>
<dbReference type="SUPFAM" id="SSF55920">
    <property type="entry name" value="Creatinase/aminopeptidase"/>
    <property type="match status" value="1"/>
</dbReference>
<dbReference type="Gene3D" id="3.40.350.10">
    <property type="entry name" value="Creatinase/prolidase N-terminal domain"/>
    <property type="match status" value="1"/>
</dbReference>
<dbReference type="GO" id="GO:0030145">
    <property type="term" value="F:manganese ion binding"/>
    <property type="evidence" value="ECO:0007669"/>
    <property type="project" value="InterPro"/>
</dbReference>
<evidence type="ECO:0000256" key="6">
    <source>
        <dbReference type="ARBA" id="ARBA00022801"/>
    </source>
</evidence>
<protein>
    <recommendedName>
        <fullName evidence="4">Xaa-Pro aminopeptidase</fullName>
        <ecNumber evidence="4">3.4.11.9</ecNumber>
    </recommendedName>
</protein>
<keyword evidence="9" id="KW-0645">Protease</keyword>
<dbReference type="AlphaFoldDB" id="A0A846QNK6"/>
<comment type="similarity">
    <text evidence="3">Belongs to the peptidase M24B family.</text>
</comment>
<dbReference type="GO" id="GO:0006508">
    <property type="term" value="P:proteolysis"/>
    <property type="evidence" value="ECO:0007669"/>
    <property type="project" value="TreeGrafter"/>
</dbReference>
<keyword evidence="10" id="KW-1185">Reference proteome</keyword>
<name>A0A846QNK6_9BACT</name>
<dbReference type="PANTHER" id="PTHR43226:SF4">
    <property type="entry name" value="XAA-PRO AMINOPEPTIDASE 3"/>
    <property type="match status" value="1"/>
</dbReference>
<dbReference type="InterPro" id="IPR029149">
    <property type="entry name" value="Creatin/AminoP/Spt16_N"/>
</dbReference>
<dbReference type="GO" id="GO:0005829">
    <property type="term" value="C:cytosol"/>
    <property type="evidence" value="ECO:0007669"/>
    <property type="project" value="TreeGrafter"/>
</dbReference>
<evidence type="ECO:0000313" key="10">
    <source>
        <dbReference type="Proteomes" id="UP000580856"/>
    </source>
</evidence>
<dbReference type="GO" id="GO:0070006">
    <property type="term" value="F:metalloaminopeptidase activity"/>
    <property type="evidence" value="ECO:0007669"/>
    <property type="project" value="InterPro"/>
</dbReference>
<comment type="catalytic activity">
    <reaction evidence="1">
        <text>Release of any N-terminal amino acid, including proline, that is linked to proline, even from a dipeptide or tripeptide.</text>
        <dbReference type="EC" id="3.4.11.9"/>
    </reaction>
</comment>
<evidence type="ECO:0000313" key="9">
    <source>
        <dbReference type="EMBL" id="NJB66804.1"/>
    </source>
</evidence>
<organism evidence="9 10">
    <name type="scientific">Desulfobaculum xiamenense</name>
    <dbReference type="NCBI Taxonomy" id="995050"/>
    <lineage>
        <taxon>Bacteria</taxon>
        <taxon>Pseudomonadati</taxon>
        <taxon>Thermodesulfobacteriota</taxon>
        <taxon>Desulfovibrionia</taxon>
        <taxon>Desulfovibrionales</taxon>
        <taxon>Desulfovibrionaceae</taxon>
        <taxon>Desulfobaculum</taxon>
    </lineage>
</organism>
<evidence type="ECO:0000259" key="8">
    <source>
        <dbReference type="SMART" id="SM01011"/>
    </source>
</evidence>
<keyword evidence="7" id="KW-0464">Manganese</keyword>
<dbReference type="InterPro" id="IPR036005">
    <property type="entry name" value="Creatinase/aminopeptidase-like"/>
</dbReference>
<evidence type="ECO:0000256" key="5">
    <source>
        <dbReference type="ARBA" id="ARBA00022723"/>
    </source>
</evidence>
<evidence type="ECO:0000256" key="1">
    <source>
        <dbReference type="ARBA" id="ARBA00001424"/>
    </source>
</evidence>
<dbReference type="InterPro" id="IPR000994">
    <property type="entry name" value="Pept_M24"/>
</dbReference>
<proteinExistence type="inferred from homology"/>
<dbReference type="CDD" id="cd01087">
    <property type="entry name" value="Prolidase"/>
    <property type="match status" value="1"/>
</dbReference>
<keyword evidence="9" id="KW-0031">Aminopeptidase</keyword>